<dbReference type="Gene3D" id="3.10.450.40">
    <property type="match status" value="1"/>
</dbReference>
<dbReference type="EMBL" id="JAPHEH010000001">
    <property type="protein sequence ID" value="MDG4475445.1"/>
    <property type="molecule type" value="Genomic_DNA"/>
</dbReference>
<accession>A0A9X4RLL6</accession>
<sequence length="119" mass="13505">MDFAITLQDGQAQMTFVGAGNIFNNIYLSLTVKKGSFFHNPAFGLRQRGRLKNTEATAALIRHDYKEALQWLIDTGRARSVDVSSERDRRQDLNRLKLLVEVVQADGRTVTFTTFKEVV</sequence>
<dbReference type="RefSeq" id="WP_307632417.1">
    <property type="nucleotide sequence ID" value="NZ_JAPHEH010000001.1"/>
</dbReference>
<keyword evidence="2" id="KW-1185">Reference proteome</keyword>
<comment type="caution">
    <text evidence="1">The sequence shown here is derived from an EMBL/GenBank/DDBJ whole genome shotgun (WGS) entry which is preliminary data.</text>
</comment>
<dbReference type="AlphaFoldDB" id="A0A9X4RLL6"/>
<reference evidence="1" key="1">
    <citation type="journal article" date="2022" name="bioRxiv">
        <title>Thiovibrio frasassiensisgen. nov., sp. nov., an autotrophic, elemental sulfur disproportionating bacterium isolated from sulfidic karst sediment, and proposal of Thiovibrionaceae fam. nov.</title>
        <authorList>
            <person name="Aronson H."/>
            <person name="Thomas C."/>
            <person name="Bhattacharyya M."/>
            <person name="Eckstein S."/>
            <person name="Jensen S."/>
            <person name="Barco R."/>
            <person name="Macalady J."/>
            <person name="Amend J."/>
        </authorList>
    </citation>
    <scope>NUCLEOTIDE SEQUENCE</scope>
    <source>
        <strain evidence="1">RS19-109</strain>
    </source>
</reference>
<reference evidence="1" key="2">
    <citation type="submission" date="2022-10" db="EMBL/GenBank/DDBJ databases">
        <authorList>
            <person name="Aronson H.S."/>
        </authorList>
    </citation>
    <scope>NUCLEOTIDE SEQUENCE</scope>
    <source>
        <strain evidence="1">RS19-109</strain>
    </source>
</reference>
<dbReference type="Pfam" id="PF07409">
    <property type="entry name" value="GP46"/>
    <property type="match status" value="1"/>
</dbReference>
<protein>
    <submittedName>
        <fullName evidence="1">Phage GP46 family protein</fullName>
    </submittedName>
</protein>
<proteinExistence type="predicted"/>
<organism evidence="1 2">
    <name type="scientific">Thiovibrio frasassiensis</name>
    <dbReference type="NCBI Taxonomy" id="2984131"/>
    <lineage>
        <taxon>Bacteria</taxon>
        <taxon>Pseudomonadati</taxon>
        <taxon>Thermodesulfobacteriota</taxon>
        <taxon>Desulfobulbia</taxon>
        <taxon>Desulfobulbales</taxon>
        <taxon>Thiovibrionaceae</taxon>
        <taxon>Thiovibrio</taxon>
    </lineage>
</organism>
<name>A0A9X4RLL6_9BACT</name>
<dbReference type="Proteomes" id="UP001154240">
    <property type="component" value="Unassembled WGS sequence"/>
</dbReference>
<gene>
    <name evidence="1" type="ORF">OLX77_04640</name>
</gene>
<evidence type="ECO:0000313" key="2">
    <source>
        <dbReference type="Proteomes" id="UP001154240"/>
    </source>
</evidence>
<evidence type="ECO:0000313" key="1">
    <source>
        <dbReference type="EMBL" id="MDG4475445.1"/>
    </source>
</evidence>
<dbReference type="InterPro" id="IPR010877">
    <property type="entry name" value="Phage_Mu_Gp46"/>
</dbReference>